<proteinExistence type="predicted"/>
<reference evidence="1 2" key="1">
    <citation type="journal article" date="2019" name="Nat. Ecol. Evol.">
        <title>Megaphylogeny resolves global patterns of mushroom evolution.</title>
        <authorList>
            <person name="Varga T."/>
            <person name="Krizsan K."/>
            <person name="Foldi C."/>
            <person name="Dima B."/>
            <person name="Sanchez-Garcia M."/>
            <person name="Sanchez-Ramirez S."/>
            <person name="Szollosi G.J."/>
            <person name="Szarkandi J.G."/>
            <person name="Papp V."/>
            <person name="Albert L."/>
            <person name="Andreopoulos W."/>
            <person name="Angelini C."/>
            <person name="Antonin V."/>
            <person name="Barry K.W."/>
            <person name="Bougher N.L."/>
            <person name="Buchanan P."/>
            <person name="Buyck B."/>
            <person name="Bense V."/>
            <person name="Catcheside P."/>
            <person name="Chovatia M."/>
            <person name="Cooper J."/>
            <person name="Damon W."/>
            <person name="Desjardin D."/>
            <person name="Finy P."/>
            <person name="Geml J."/>
            <person name="Haridas S."/>
            <person name="Hughes K."/>
            <person name="Justo A."/>
            <person name="Karasinski D."/>
            <person name="Kautmanova I."/>
            <person name="Kiss B."/>
            <person name="Kocsube S."/>
            <person name="Kotiranta H."/>
            <person name="LaButti K.M."/>
            <person name="Lechner B.E."/>
            <person name="Liimatainen K."/>
            <person name="Lipzen A."/>
            <person name="Lukacs Z."/>
            <person name="Mihaltcheva S."/>
            <person name="Morgado L.N."/>
            <person name="Niskanen T."/>
            <person name="Noordeloos M.E."/>
            <person name="Ohm R.A."/>
            <person name="Ortiz-Santana B."/>
            <person name="Ovrebo C."/>
            <person name="Racz N."/>
            <person name="Riley R."/>
            <person name="Savchenko A."/>
            <person name="Shiryaev A."/>
            <person name="Soop K."/>
            <person name="Spirin V."/>
            <person name="Szebenyi C."/>
            <person name="Tomsovsky M."/>
            <person name="Tulloss R.E."/>
            <person name="Uehling J."/>
            <person name="Grigoriev I.V."/>
            <person name="Vagvolgyi C."/>
            <person name="Papp T."/>
            <person name="Martin F.M."/>
            <person name="Miettinen O."/>
            <person name="Hibbett D.S."/>
            <person name="Nagy L.G."/>
        </authorList>
    </citation>
    <scope>NUCLEOTIDE SEQUENCE [LARGE SCALE GENOMIC DNA]</scope>
    <source>
        <strain evidence="1 2">NL-1719</strain>
    </source>
</reference>
<keyword evidence="2" id="KW-1185">Reference proteome</keyword>
<evidence type="ECO:0000313" key="2">
    <source>
        <dbReference type="Proteomes" id="UP000308600"/>
    </source>
</evidence>
<protein>
    <submittedName>
        <fullName evidence="1">Uncharacterized protein</fullName>
    </submittedName>
</protein>
<sequence length="96" mass="10789">MASQWPQSMPDPSEVVTSHAIRVRIDDEGVQAVLSLLSLRTRVPSLYQLSMLGPPVAIPNTRIQETVEDIIPWFRPTDLHFTAIETRVASPNRNVK</sequence>
<name>A0ACD3B1I8_9AGAR</name>
<evidence type="ECO:0000313" key="1">
    <source>
        <dbReference type="EMBL" id="TFK71459.1"/>
    </source>
</evidence>
<organism evidence="1 2">
    <name type="scientific">Pluteus cervinus</name>
    <dbReference type="NCBI Taxonomy" id="181527"/>
    <lineage>
        <taxon>Eukaryota</taxon>
        <taxon>Fungi</taxon>
        <taxon>Dikarya</taxon>
        <taxon>Basidiomycota</taxon>
        <taxon>Agaricomycotina</taxon>
        <taxon>Agaricomycetes</taxon>
        <taxon>Agaricomycetidae</taxon>
        <taxon>Agaricales</taxon>
        <taxon>Pluteineae</taxon>
        <taxon>Pluteaceae</taxon>
        <taxon>Pluteus</taxon>
    </lineage>
</organism>
<dbReference type="EMBL" id="ML208297">
    <property type="protein sequence ID" value="TFK71459.1"/>
    <property type="molecule type" value="Genomic_DNA"/>
</dbReference>
<gene>
    <name evidence="1" type="ORF">BDN72DRAFT_436229</name>
</gene>
<accession>A0ACD3B1I8</accession>
<dbReference type="Proteomes" id="UP000308600">
    <property type="component" value="Unassembled WGS sequence"/>
</dbReference>